<dbReference type="PANTHER" id="PTHR43479:SF8">
    <property type="entry name" value="TRANSCRIPTIONAL REGULATOR, TETR FAMILY"/>
    <property type="match status" value="1"/>
</dbReference>
<dbReference type="PROSITE" id="PS50977">
    <property type="entry name" value="HTH_TETR_2"/>
    <property type="match status" value="1"/>
</dbReference>
<proteinExistence type="predicted"/>
<sequence length="211" mass="24977">MARGRKINSNGERSKQLLLNKAVDLFSEKGYHDTKISDIVKAANLTQPTFYLYFKSKQSLYNDLNKRFHIGFTEIMTINSEYSDEMVRGIEGFIKTLEQKLCLLFVYIIENPKLTKIGLFESEQSYQIKSQLSQQFIHLIYRHDCERFFQLIEVDVKTLADSLVGSFERLIFTNLLEQKRKPSELAEDLVKLYFIRKDKYDMIQRQFQLEN</sequence>
<comment type="caution">
    <text evidence="5">The sequence shown here is derived from an EMBL/GenBank/DDBJ whole genome shotgun (WGS) entry which is preliminary data.</text>
</comment>
<evidence type="ECO:0000256" key="2">
    <source>
        <dbReference type="ARBA" id="ARBA00023125"/>
    </source>
</evidence>
<name>A0ABV2PI97_9BACI</name>
<dbReference type="InterPro" id="IPR001647">
    <property type="entry name" value="HTH_TetR"/>
</dbReference>
<feature type="domain" description="HTH tetR-type" evidence="4">
    <location>
        <begin position="12"/>
        <end position="72"/>
    </location>
</feature>
<protein>
    <submittedName>
        <fullName evidence="5">AcrR family transcriptional regulator</fullName>
    </submittedName>
</protein>
<evidence type="ECO:0000313" key="5">
    <source>
        <dbReference type="EMBL" id="MET4560662.1"/>
    </source>
</evidence>
<evidence type="ECO:0000313" key="6">
    <source>
        <dbReference type="Proteomes" id="UP001549363"/>
    </source>
</evidence>
<keyword evidence="2 3" id="KW-0238">DNA-binding</keyword>
<keyword evidence="1" id="KW-0678">Repressor</keyword>
<dbReference type="PRINTS" id="PR00455">
    <property type="entry name" value="HTHTETR"/>
</dbReference>
<dbReference type="Gene3D" id="1.10.357.10">
    <property type="entry name" value="Tetracycline Repressor, domain 2"/>
    <property type="match status" value="1"/>
</dbReference>
<evidence type="ECO:0000256" key="1">
    <source>
        <dbReference type="ARBA" id="ARBA00022491"/>
    </source>
</evidence>
<gene>
    <name evidence="5" type="ORF">ABIA69_001806</name>
</gene>
<organism evidence="5 6">
    <name type="scientific">Lysinibacillus parviboronicapiens</name>
    <dbReference type="NCBI Taxonomy" id="436516"/>
    <lineage>
        <taxon>Bacteria</taxon>
        <taxon>Bacillati</taxon>
        <taxon>Bacillota</taxon>
        <taxon>Bacilli</taxon>
        <taxon>Bacillales</taxon>
        <taxon>Bacillaceae</taxon>
        <taxon>Lysinibacillus</taxon>
    </lineage>
</organism>
<keyword evidence="6" id="KW-1185">Reference proteome</keyword>
<feature type="DNA-binding region" description="H-T-H motif" evidence="3">
    <location>
        <begin position="35"/>
        <end position="54"/>
    </location>
</feature>
<dbReference type="RefSeq" id="WP_354471561.1">
    <property type="nucleotide sequence ID" value="NZ_JBEPSB010000006.1"/>
</dbReference>
<evidence type="ECO:0000259" key="4">
    <source>
        <dbReference type="PROSITE" id="PS50977"/>
    </source>
</evidence>
<dbReference type="EMBL" id="JBEPSB010000006">
    <property type="protein sequence ID" value="MET4560662.1"/>
    <property type="molecule type" value="Genomic_DNA"/>
</dbReference>
<dbReference type="Pfam" id="PF00440">
    <property type="entry name" value="TetR_N"/>
    <property type="match status" value="1"/>
</dbReference>
<evidence type="ECO:0000256" key="3">
    <source>
        <dbReference type="PROSITE-ProRule" id="PRU00335"/>
    </source>
</evidence>
<dbReference type="InterPro" id="IPR050624">
    <property type="entry name" value="HTH-type_Tx_Regulator"/>
</dbReference>
<dbReference type="PANTHER" id="PTHR43479">
    <property type="entry name" value="ACREF/ENVCD OPERON REPRESSOR-RELATED"/>
    <property type="match status" value="1"/>
</dbReference>
<dbReference type="InterPro" id="IPR009057">
    <property type="entry name" value="Homeodomain-like_sf"/>
</dbReference>
<accession>A0ABV2PI97</accession>
<dbReference type="SUPFAM" id="SSF46689">
    <property type="entry name" value="Homeodomain-like"/>
    <property type="match status" value="1"/>
</dbReference>
<dbReference type="Proteomes" id="UP001549363">
    <property type="component" value="Unassembled WGS sequence"/>
</dbReference>
<reference evidence="5 6" key="1">
    <citation type="submission" date="2024-06" db="EMBL/GenBank/DDBJ databases">
        <title>Sorghum-associated microbial communities from plants grown in Nebraska, USA.</title>
        <authorList>
            <person name="Schachtman D."/>
        </authorList>
    </citation>
    <scope>NUCLEOTIDE SEQUENCE [LARGE SCALE GENOMIC DNA]</scope>
    <source>
        <strain evidence="5 6">736</strain>
    </source>
</reference>